<dbReference type="InterPro" id="IPR014710">
    <property type="entry name" value="RmlC-like_jellyroll"/>
</dbReference>
<organism evidence="2 3">
    <name type="scientific">Candidatus Pseudoramibacter fermentans</name>
    <dbReference type="NCBI Taxonomy" id="2594427"/>
    <lineage>
        <taxon>Bacteria</taxon>
        <taxon>Bacillati</taxon>
        <taxon>Bacillota</taxon>
        <taxon>Clostridia</taxon>
        <taxon>Eubacteriales</taxon>
        <taxon>Eubacteriaceae</taxon>
        <taxon>Pseudoramibacter</taxon>
    </lineage>
</organism>
<dbReference type="Proteomes" id="UP000473648">
    <property type="component" value="Unassembled WGS sequence"/>
</dbReference>
<keyword evidence="3" id="KW-1185">Reference proteome</keyword>
<dbReference type="PANTHER" id="PTHR43346">
    <property type="entry name" value="LIGAND BINDING DOMAIN PROTEIN, PUTATIVE (AFU_ORTHOLOGUE AFUA_6G14370)-RELATED"/>
    <property type="match status" value="1"/>
</dbReference>
<accession>A0A6L5GU25</accession>
<dbReference type="SUPFAM" id="SSF51182">
    <property type="entry name" value="RmlC-like cupins"/>
    <property type="match status" value="1"/>
</dbReference>
<dbReference type="AlphaFoldDB" id="A0A6L5GU25"/>
<name>A0A6L5GU25_9FIRM</name>
<evidence type="ECO:0000313" key="3">
    <source>
        <dbReference type="Proteomes" id="UP000473648"/>
    </source>
</evidence>
<dbReference type="InterPro" id="IPR013096">
    <property type="entry name" value="Cupin_2"/>
</dbReference>
<dbReference type="InterPro" id="IPR011051">
    <property type="entry name" value="RmlC_Cupin_sf"/>
</dbReference>
<reference evidence="2" key="1">
    <citation type="journal article" date="2020" name="Appl. Environ. Microbiol.">
        <title>Medium-Chain Fatty Acid Synthesis by 'Candidatus Weimeria bifida' gen. nov., sp. nov., and 'Candidatus Pseudoramibacter fermentans' sp. nov.</title>
        <authorList>
            <person name="Scarborough M.J."/>
            <person name="Myers K.S."/>
            <person name="Donohue T.J."/>
            <person name="Noguera D.R."/>
        </authorList>
    </citation>
    <scope>NUCLEOTIDE SEQUENCE</scope>
    <source>
        <strain evidence="2">EUB1.1</strain>
    </source>
</reference>
<sequence>MKIVNERDCAFRHGDSGPKYFIHGPRLNFGIVRVKPGQTFGPHVHHKMEEDFYVLEGQAAFYIDGVRHDAGPGDFIHMEPGEAHMIRNDFDAPCVYTVTTTPFFEEGDKENLDEKWD</sequence>
<protein>
    <submittedName>
        <fullName evidence="2">Cupin domain-containing protein</fullName>
    </submittedName>
</protein>
<dbReference type="EMBL" id="VOGB01000005">
    <property type="protein sequence ID" value="MQM73658.1"/>
    <property type="molecule type" value="Genomic_DNA"/>
</dbReference>
<gene>
    <name evidence="2" type="ORF">FRC53_09655</name>
</gene>
<proteinExistence type="predicted"/>
<evidence type="ECO:0000313" key="2">
    <source>
        <dbReference type="EMBL" id="MQM73658.1"/>
    </source>
</evidence>
<dbReference type="Gene3D" id="2.60.120.10">
    <property type="entry name" value="Jelly Rolls"/>
    <property type="match status" value="1"/>
</dbReference>
<comment type="caution">
    <text evidence="2">The sequence shown here is derived from an EMBL/GenBank/DDBJ whole genome shotgun (WGS) entry which is preliminary data.</text>
</comment>
<dbReference type="Pfam" id="PF07883">
    <property type="entry name" value="Cupin_2"/>
    <property type="match status" value="1"/>
</dbReference>
<dbReference type="InterPro" id="IPR052538">
    <property type="entry name" value="Flavonoid_dioxygenase-like"/>
</dbReference>
<evidence type="ECO:0000259" key="1">
    <source>
        <dbReference type="Pfam" id="PF07883"/>
    </source>
</evidence>
<feature type="domain" description="Cupin type-2" evidence="1">
    <location>
        <begin position="31"/>
        <end position="98"/>
    </location>
</feature>
<dbReference type="PANTHER" id="PTHR43346:SF1">
    <property type="entry name" value="QUERCETIN 2,3-DIOXYGENASE-RELATED"/>
    <property type="match status" value="1"/>
</dbReference>